<keyword evidence="2" id="KW-0784">Thiamine biosynthesis</keyword>
<dbReference type="UniPathway" id="UPA00060"/>
<dbReference type="InterPro" id="IPR050967">
    <property type="entry name" value="Thiamine_Salvage_TenA"/>
</dbReference>
<accession>A0A1X1WUN2</accession>
<evidence type="ECO:0000256" key="2">
    <source>
        <dbReference type="PIRNR" id="PIRNR003170"/>
    </source>
</evidence>
<sequence length="187" mass="20796">MLDDLWAAATRHQFLYSVRDGTIAPSDFHRWLAQDAVFVTDLLAFQARLLARAHRDAQSTLAAGCVALVAELDWFDEQATAAGITMNQAPLPATLAYRDLLARLDTEDYPTAVTALWVIEEVYLRAWTTAASDSSPYREFVEHWTDPGFATYVGALRDLAVPAAYEQVIAEVLSHEIAFWDMASTTI</sequence>
<dbReference type="SUPFAM" id="SSF48613">
    <property type="entry name" value="Heme oxygenase-like"/>
    <property type="match status" value="1"/>
</dbReference>
<dbReference type="GO" id="GO:0009228">
    <property type="term" value="P:thiamine biosynthetic process"/>
    <property type="evidence" value="ECO:0007669"/>
    <property type="project" value="UniProtKB-KW"/>
</dbReference>
<dbReference type="EMBL" id="LQPC01000020">
    <property type="protein sequence ID" value="ORV90345.1"/>
    <property type="molecule type" value="Genomic_DNA"/>
</dbReference>
<feature type="active site" description="Proton donor" evidence="3">
    <location>
        <position position="176"/>
    </location>
</feature>
<dbReference type="PIRSF" id="PIRSF003170">
    <property type="entry name" value="Pet18p"/>
    <property type="match status" value="1"/>
</dbReference>
<feature type="domain" description="Thiaminase-2/PQQC" evidence="5">
    <location>
        <begin position="2"/>
        <end position="184"/>
    </location>
</feature>
<comment type="caution">
    <text evidence="6">The sequence shown here is derived from an EMBL/GenBank/DDBJ whole genome shotgun (WGS) entry which is preliminary data.</text>
</comment>
<dbReference type="GO" id="GO:0005829">
    <property type="term" value="C:cytosol"/>
    <property type="evidence" value="ECO:0007669"/>
    <property type="project" value="TreeGrafter"/>
</dbReference>
<dbReference type="Pfam" id="PF03070">
    <property type="entry name" value="TENA_THI-4"/>
    <property type="match status" value="1"/>
</dbReference>
<dbReference type="InterPro" id="IPR016084">
    <property type="entry name" value="Haem_Oase-like_multi-hlx"/>
</dbReference>
<dbReference type="Gene3D" id="1.20.910.10">
    <property type="entry name" value="Heme oxygenase-like"/>
    <property type="match status" value="1"/>
</dbReference>
<comment type="catalytic activity">
    <reaction evidence="2">
        <text>thiamine + H2O = 5-(2-hydroxyethyl)-4-methylthiazole + 4-amino-5-hydroxymethyl-2-methylpyrimidine + H(+)</text>
        <dbReference type="Rhea" id="RHEA:17509"/>
        <dbReference type="ChEBI" id="CHEBI:15377"/>
        <dbReference type="ChEBI" id="CHEBI:15378"/>
        <dbReference type="ChEBI" id="CHEBI:16892"/>
        <dbReference type="ChEBI" id="CHEBI:17957"/>
        <dbReference type="ChEBI" id="CHEBI:18385"/>
        <dbReference type="EC" id="3.5.99.2"/>
    </reaction>
</comment>
<dbReference type="PANTHER" id="PTHR43198:SF5">
    <property type="entry name" value="BIFUNCTIONAL TENA-E PROTEIN"/>
    <property type="match status" value="1"/>
</dbReference>
<evidence type="ECO:0000256" key="1">
    <source>
        <dbReference type="ARBA" id="ARBA00004948"/>
    </source>
</evidence>
<dbReference type="InterPro" id="IPR004305">
    <property type="entry name" value="Thiaminase-2/PQQC"/>
</dbReference>
<dbReference type="GO" id="GO:0050334">
    <property type="term" value="F:thiaminase activity"/>
    <property type="evidence" value="ECO:0007669"/>
    <property type="project" value="UniProtKB-UniRule"/>
</dbReference>
<dbReference type="InterPro" id="IPR026285">
    <property type="entry name" value="TenA_E"/>
</dbReference>
<evidence type="ECO:0000313" key="6">
    <source>
        <dbReference type="EMBL" id="ORV90345.1"/>
    </source>
</evidence>
<protein>
    <recommendedName>
        <fullName evidence="2">Aminopyrimidine aminohydrolase</fullName>
        <ecNumber evidence="2">3.5.99.2</ecNumber>
    </recommendedName>
</protein>
<comment type="catalytic activity">
    <reaction evidence="2">
        <text>4-amino-5-aminomethyl-2-methylpyrimidine + H2O = 4-amino-5-hydroxymethyl-2-methylpyrimidine + NH4(+)</text>
        <dbReference type="Rhea" id="RHEA:31799"/>
        <dbReference type="ChEBI" id="CHEBI:15377"/>
        <dbReference type="ChEBI" id="CHEBI:16892"/>
        <dbReference type="ChEBI" id="CHEBI:28938"/>
        <dbReference type="ChEBI" id="CHEBI:63416"/>
        <dbReference type="EC" id="3.5.99.2"/>
    </reaction>
</comment>
<dbReference type="GO" id="GO:0009229">
    <property type="term" value="P:thiamine diphosphate biosynthetic process"/>
    <property type="evidence" value="ECO:0007669"/>
    <property type="project" value="UniProtKB-UniPathway"/>
</dbReference>
<name>A0A1X1WUN2_MYCIR</name>
<evidence type="ECO:0000259" key="5">
    <source>
        <dbReference type="Pfam" id="PF03070"/>
    </source>
</evidence>
<feature type="binding site" evidence="4">
    <location>
        <position position="35"/>
    </location>
    <ligand>
        <name>substrate</name>
    </ligand>
</feature>
<feature type="binding site" evidence="4">
    <location>
        <position position="120"/>
    </location>
    <ligand>
        <name>substrate</name>
    </ligand>
</feature>
<reference evidence="6 7" key="1">
    <citation type="submission" date="2016-01" db="EMBL/GenBank/DDBJ databases">
        <title>The new phylogeny of the genus Mycobacterium.</title>
        <authorList>
            <person name="Tarcisio F."/>
            <person name="Conor M."/>
            <person name="Antonella G."/>
            <person name="Elisabetta G."/>
            <person name="Giulia F.S."/>
            <person name="Sara T."/>
            <person name="Anna F."/>
            <person name="Clotilde B."/>
            <person name="Roberto B."/>
            <person name="Veronica D.S."/>
            <person name="Fabio R."/>
            <person name="Monica P."/>
            <person name="Olivier J."/>
            <person name="Enrico T."/>
            <person name="Nicola S."/>
        </authorList>
    </citation>
    <scope>NUCLEOTIDE SEQUENCE [LARGE SCALE GENOMIC DNA]</scope>
    <source>
        <strain evidence="6 7">DSM 45541</strain>
    </source>
</reference>
<comment type="function">
    <text evidence="2">Catalyzes an amino-pyrimidine hydrolysis reaction at the C5' of the pyrimidine moiety of thiamine compounds, a reaction that is part of a thiamine salvage pathway. Thus, catalyzes the conversion of 4-amino-5-aminomethyl-2-methylpyrimidine to 4-amino-5-hydroxymethyl-2-methylpyrimidine (HMP).</text>
</comment>
<evidence type="ECO:0000313" key="7">
    <source>
        <dbReference type="Proteomes" id="UP000193622"/>
    </source>
</evidence>
<evidence type="ECO:0000256" key="3">
    <source>
        <dbReference type="PIRSR" id="PIRSR003170-1"/>
    </source>
</evidence>
<comment type="pathway">
    <text evidence="1 2">Cofactor biosynthesis; thiamine diphosphate biosynthesis.</text>
</comment>
<dbReference type="CDD" id="cd19357">
    <property type="entry name" value="TenA_E_At3g16990-like"/>
    <property type="match status" value="1"/>
</dbReference>
<proteinExistence type="inferred from homology"/>
<dbReference type="RefSeq" id="WP_085172814.1">
    <property type="nucleotide sequence ID" value="NZ_LQPC01000020.1"/>
</dbReference>
<gene>
    <name evidence="6" type="ORF">AWC12_06160</name>
</gene>
<dbReference type="EC" id="3.5.99.2" evidence="2"/>
<evidence type="ECO:0000256" key="4">
    <source>
        <dbReference type="PIRSR" id="PIRSR003170-2"/>
    </source>
</evidence>
<feature type="binding site" evidence="4">
    <location>
        <position position="71"/>
    </location>
    <ligand>
        <name>substrate</name>
    </ligand>
</feature>
<dbReference type="Proteomes" id="UP000193622">
    <property type="component" value="Unassembled WGS sequence"/>
</dbReference>
<dbReference type="AlphaFoldDB" id="A0A1X1WUN2"/>
<comment type="similarity">
    <text evidence="2">Belongs to the TenA family.</text>
</comment>
<dbReference type="PANTHER" id="PTHR43198">
    <property type="entry name" value="BIFUNCTIONAL TH2 PROTEIN"/>
    <property type="match status" value="1"/>
</dbReference>
<organism evidence="6 7">
    <name type="scientific">Mycolicibacterium iranicum</name>
    <name type="common">Mycobacterium iranicum</name>
    <dbReference type="NCBI Taxonomy" id="912594"/>
    <lineage>
        <taxon>Bacteria</taxon>
        <taxon>Bacillati</taxon>
        <taxon>Actinomycetota</taxon>
        <taxon>Actinomycetes</taxon>
        <taxon>Mycobacteriales</taxon>
        <taxon>Mycobacteriaceae</taxon>
        <taxon>Mycolicibacterium</taxon>
    </lineage>
</organism>
<keyword evidence="2" id="KW-0378">Hydrolase</keyword>